<keyword evidence="2" id="KW-0998">Cell outer membrane</keyword>
<comment type="subcellular location">
    <subcellularLocation>
        <location evidence="2">Cell outer membrane</location>
        <topology evidence="2">Multi-pass membrane protein</topology>
    </subcellularLocation>
</comment>
<evidence type="ECO:0000256" key="2">
    <source>
        <dbReference type="PROSITE-ProRule" id="PRU01360"/>
    </source>
</evidence>
<dbReference type="NCBIfam" id="TIGR04057">
    <property type="entry name" value="SusC_RagA_signa"/>
    <property type="match status" value="1"/>
</dbReference>
<dbReference type="GO" id="GO:0015344">
    <property type="term" value="F:siderophore uptake transmembrane transporter activity"/>
    <property type="evidence" value="ECO:0007669"/>
    <property type="project" value="TreeGrafter"/>
</dbReference>
<dbReference type="PROSITE" id="PS52016">
    <property type="entry name" value="TONB_DEPENDENT_REC_3"/>
    <property type="match status" value="1"/>
</dbReference>
<feature type="domain" description="TonB-dependent receptor plug" evidence="4">
    <location>
        <begin position="1025"/>
        <end position="1145"/>
    </location>
</feature>
<feature type="compositionally biased region" description="Polar residues" evidence="3">
    <location>
        <begin position="1064"/>
        <end position="1089"/>
    </location>
</feature>
<dbReference type="Pfam" id="PF13715">
    <property type="entry name" value="CarbopepD_reg_2"/>
    <property type="match status" value="1"/>
</dbReference>
<keyword evidence="1" id="KW-0732">Signal</keyword>
<dbReference type="SUPFAM" id="SSF56935">
    <property type="entry name" value="Porins"/>
    <property type="match status" value="1"/>
</dbReference>
<dbReference type="GO" id="GO:0009279">
    <property type="term" value="C:cell outer membrane"/>
    <property type="evidence" value="ECO:0007669"/>
    <property type="project" value="UniProtKB-SubCell"/>
</dbReference>
<dbReference type="InterPro" id="IPR008969">
    <property type="entry name" value="CarboxyPept-like_regulatory"/>
</dbReference>
<keyword evidence="2" id="KW-0813">Transport</keyword>
<dbReference type="GO" id="GO:0044718">
    <property type="term" value="P:siderophore transmembrane transport"/>
    <property type="evidence" value="ECO:0007669"/>
    <property type="project" value="TreeGrafter"/>
</dbReference>
<evidence type="ECO:0000313" key="5">
    <source>
        <dbReference type="EMBL" id="ASO04926.1"/>
    </source>
</evidence>
<gene>
    <name evidence="5" type="ORF">AREALGSMS7_01456</name>
</gene>
<evidence type="ECO:0000313" key="6">
    <source>
        <dbReference type="Proteomes" id="UP000204551"/>
    </source>
</evidence>
<dbReference type="Gene3D" id="2.170.130.10">
    <property type="entry name" value="TonB-dependent receptor, plug domain"/>
    <property type="match status" value="1"/>
</dbReference>
<dbReference type="PANTHER" id="PTHR30069">
    <property type="entry name" value="TONB-DEPENDENT OUTER MEMBRANE RECEPTOR"/>
    <property type="match status" value="1"/>
</dbReference>
<dbReference type="KEGG" id="aalg:AREALGSMS7_01456"/>
<dbReference type="InterPro" id="IPR012910">
    <property type="entry name" value="Plug_dom"/>
</dbReference>
<dbReference type="InterPro" id="IPR039426">
    <property type="entry name" value="TonB-dep_rcpt-like"/>
</dbReference>
<dbReference type="InterPro" id="IPR037066">
    <property type="entry name" value="Plug_dom_sf"/>
</dbReference>
<evidence type="ECO:0000256" key="1">
    <source>
        <dbReference type="ARBA" id="ARBA00022729"/>
    </source>
</evidence>
<sequence length="1249" mass="139612">MARITHYILLSTVCLYSIVLFGTPKSYSGVVAKVSPNIFQQFKINGKVIDKATGEAIPFCNIGIASSPWGTASNELGEFVVQLDSLPATIIFSHINYNKFTLEIAQPGNLVVELTPLTNILEEVTVMASKKEPYAMELAKKAFQKANSQSSKSNYGRAFYRQKSRNGDQYSEFSEIIYDIRYNALGIEDWDIIEGRYALQPGGLHNRNYTLLTRLISPFQPNTEEVIFPMHPALEVFYDIYLVEYIQSGNDKIAVLKLQPIKTNKTPTFESEVYINVNTYDILKIIGSLSHDDLKFVQLMKNNNNAWKDYNISFEIAYKKENESNVSIDYININQEFDYYVNDKFEFHTNSSSNLTFFEHYTPTSRKKLGGQFGKNKSDWQKLDEIGYDEKFWIDNPIVKRTPVEEEVIASFAKVGAFGSIFLNSKDQVALIQSDLTNDVFIKDLSTWMNRYNNYNPIEKVYLHMDKEIMASGETLWYTAYTVLGPYHHFSLGSRVLHVDLIGPKNEIVLSQTHEIINGKAIGSIDLPPNLPSDNYQLRSYTDWIRNFDQDFFYTKAIKVLNKNSTPIAATPKEDKIDLQFFPEGGHLVANLVGQVAFKAIGKDGLERNIKGQLVDSKGNFIATLATIDRGSGFFTLKPLAGEQYSVILNDGSIYPFPKVMNEGYAITVYNVNPKSIQLKIQASETFSERSFYVIGHINNKKYYQGKFDFEGQPVVNFEIPKSKLPSGIMTLTLFDAQKKAWCERIAFINNQDELVITSKMDPKKFNDRSEITVDVHVTDTDGRPVSAELSMAATDTKQGLKNPDDANIITHLLLQSDLKGHITEPGLLFRNQKKATLHALDLVMLTHGWRKIPWSDNDAVTDSPKDFNFVKGLSISGRATSLNNKPLGNTPMTVIAKSGEQLGMLSTRTAMDGSFSIPDFNFKDSTNIAFNAFGASDKPTDVKIILDKRQAVLPPPRFKNSNSKAESYNGIRYPQRNLDPALDLRNTTKLDEVIVTEKRVEKSRNASPSVYGQTPDATLYMEDHQSAQTVLDLVRRFSGVTVNGNTVSIRNGGTPLWVLNGMPVNNDNPSPSSLARASQRQGSSTDQGAASVAPTAISLSMEQSMAPSPVPTYIATMDTYSVERVEILKGPSAAIYGSRGANGVILIYTKRGGSKSIAPAISPDFTVMGHAPERVFYSPKYNVVSDENSGPDHRATLYWNPSFKTDKNGNARLQFYNSDSANQIQVDIEGLSPYGTPGKYLQTFGTDD</sequence>
<keyword evidence="2" id="KW-0812">Transmembrane</keyword>
<keyword evidence="2" id="KW-1134">Transmembrane beta strand</keyword>
<protein>
    <submittedName>
        <fullName evidence="5">CarboxypepD_reg-like domain protein</fullName>
    </submittedName>
</protein>
<evidence type="ECO:0000256" key="3">
    <source>
        <dbReference type="SAM" id="MobiDB-lite"/>
    </source>
</evidence>
<feature type="region of interest" description="Disordered" evidence="3">
    <location>
        <begin position="1064"/>
        <end position="1093"/>
    </location>
</feature>
<evidence type="ECO:0000259" key="4">
    <source>
        <dbReference type="Pfam" id="PF07715"/>
    </source>
</evidence>
<dbReference type="eggNOG" id="COG1629">
    <property type="taxonomic scope" value="Bacteria"/>
</dbReference>
<dbReference type="eggNOG" id="COG2373">
    <property type="taxonomic scope" value="Bacteria"/>
</dbReference>
<dbReference type="Pfam" id="PF07715">
    <property type="entry name" value="Plug"/>
    <property type="match status" value="1"/>
</dbReference>
<dbReference type="RefSeq" id="WP_093977812.1">
    <property type="nucleotide sequence ID" value="NZ_CP022515.1"/>
</dbReference>
<dbReference type="STRING" id="616991.GCA_000733925_04608"/>
<dbReference type="Proteomes" id="UP000204551">
    <property type="component" value="Chromosome"/>
</dbReference>
<dbReference type="AlphaFoldDB" id="A0A221UV05"/>
<accession>A0A221UV05</accession>
<dbReference type="InterPro" id="IPR023997">
    <property type="entry name" value="TonB-dep_OMP_SusC/RagA_CS"/>
</dbReference>
<dbReference type="SUPFAM" id="SSF49464">
    <property type="entry name" value="Carboxypeptidase regulatory domain-like"/>
    <property type="match status" value="1"/>
</dbReference>
<proteinExistence type="inferred from homology"/>
<keyword evidence="2" id="KW-0472">Membrane</keyword>
<comment type="similarity">
    <text evidence="2">Belongs to the TonB-dependent receptor family.</text>
</comment>
<organism evidence="5 6">
    <name type="scientific">Arenibacter algicola</name>
    <dbReference type="NCBI Taxonomy" id="616991"/>
    <lineage>
        <taxon>Bacteria</taxon>
        <taxon>Pseudomonadati</taxon>
        <taxon>Bacteroidota</taxon>
        <taxon>Flavobacteriia</taxon>
        <taxon>Flavobacteriales</taxon>
        <taxon>Flavobacteriaceae</taxon>
        <taxon>Arenibacter</taxon>
    </lineage>
</organism>
<dbReference type="EMBL" id="CP022515">
    <property type="protein sequence ID" value="ASO04926.1"/>
    <property type="molecule type" value="Genomic_DNA"/>
</dbReference>
<name>A0A221UV05_9FLAO</name>
<dbReference type="PANTHER" id="PTHR30069:SF29">
    <property type="entry name" value="HEMOGLOBIN AND HEMOGLOBIN-HAPTOGLOBIN-BINDING PROTEIN 1-RELATED"/>
    <property type="match status" value="1"/>
</dbReference>
<reference evidence="5 6" key="1">
    <citation type="submission" date="2017-07" db="EMBL/GenBank/DDBJ databases">
        <title>Genome Sequence of Arenibacter algicola Strain SMS7 Isolated from a culture of the Diatom Skeletonema marinoi.</title>
        <authorList>
            <person name="Topel M."/>
            <person name="Pinder M.I.M."/>
            <person name="Johansson O.N."/>
            <person name="Kourtchenko O."/>
            <person name="Godhe A."/>
            <person name="Clarke A.K."/>
        </authorList>
    </citation>
    <scope>NUCLEOTIDE SEQUENCE [LARGE SCALE GENOMIC DNA]</scope>
    <source>
        <strain evidence="5 6">SMS7</strain>
    </source>
</reference>